<dbReference type="EMBL" id="JAGUCO010000003">
    <property type="protein sequence ID" value="MBS2097957.1"/>
    <property type="molecule type" value="Genomic_DNA"/>
</dbReference>
<protein>
    <submittedName>
        <fullName evidence="1">Uncharacterized protein</fullName>
    </submittedName>
</protein>
<organism evidence="1 2">
    <name type="scientific">Carboxylicivirga linearis</name>
    <dbReference type="NCBI Taxonomy" id="1628157"/>
    <lineage>
        <taxon>Bacteria</taxon>
        <taxon>Pseudomonadati</taxon>
        <taxon>Bacteroidota</taxon>
        <taxon>Bacteroidia</taxon>
        <taxon>Marinilabiliales</taxon>
        <taxon>Marinilabiliaceae</taxon>
        <taxon>Carboxylicivirga</taxon>
    </lineage>
</organism>
<gene>
    <name evidence="1" type="ORF">KEM10_06660</name>
</gene>
<comment type="caution">
    <text evidence="1">The sequence shown here is derived from an EMBL/GenBank/DDBJ whole genome shotgun (WGS) entry which is preliminary data.</text>
</comment>
<evidence type="ECO:0000313" key="2">
    <source>
        <dbReference type="Proteomes" id="UP000708576"/>
    </source>
</evidence>
<keyword evidence="2" id="KW-1185">Reference proteome</keyword>
<dbReference type="RefSeq" id="WP_212215101.1">
    <property type="nucleotide sequence ID" value="NZ_JAGUCO010000003.1"/>
</dbReference>
<evidence type="ECO:0000313" key="1">
    <source>
        <dbReference type="EMBL" id="MBS2097957.1"/>
    </source>
</evidence>
<proteinExistence type="predicted"/>
<name>A0ABS5JSW8_9BACT</name>
<reference evidence="1 2" key="1">
    <citation type="journal article" date="2015" name="Int. J. Syst. Evol. Microbiol.">
        <title>Carboxylicivirga linearis sp. nov., isolated from a sea cucumber culture pond.</title>
        <authorList>
            <person name="Wang F.Q."/>
            <person name="Zhou Y.X."/>
            <person name="Lin X.Z."/>
            <person name="Chen G.J."/>
            <person name="Du Z.J."/>
        </authorList>
    </citation>
    <scope>NUCLEOTIDE SEQUENCE [LARGE SCALE GENOMIC DNA]</scope>
    <source>
        <strain evidence="1 2">FB218</strain>
    </source>
</reference>
<sequence length="243" mass="28449">MKYPKELTKSIDISSITTKKSSKPTQPIAVLVQEASNLYEWCLDDREQLQSVGLTKEKINDLLPRIENCRKIQALWTKQVQTIKESRLKWREELPKAMHLRKEVLATMRFAFRNHGELINRLPVTTKGKGYAFLIQALNDLAFLAKNNTSLLISINFDLALIDKLEETSDMLAELWAIVKVEENSNNDFKLLRNRSFWHLYQLVTEIREAGRYVFRNNQSRYVGYISPFWKQKRKKKSNNSAL</sequence>
<dbReference type="Proteomes" id="UP000708576">
    <property type="component" value="Unassembled WGS sequence"/>
</dbReference>
<accession>A0ABS5JSW8</accession>